<proteinExistence type="predicted"/>
<feature type="chain" id="PRO_5020361317" evidence="1">
    <location>
        <begin position="19"/>
        <end position="594"/>
    </location>
</feature>
<keyword evidence="2" id="KW-0645">Protease</keyword>
<dbReference type="EMBL" id="SWBQ01000001">
    <property type="protein sequence ID" value="TKC09293.1"/>
    <property type="molecule type" value="Genomic_DNA"/>
</dbReference>
<keyword evidence="2" id="KW-0121">Carboxypeptidase</keyword>
<sequence>MRLKIILLLIGISSWCKAQNNTDDYMRNLDKLVKLDVKAKPVSEVLDRLSKTGGFFFSYSGILFNQDSIVNVSATNMPVRDVLDRIFDGKVAYKEMGEHVILRYAANHLTIEPENISSNEKSYQISGYVVDKRTGQAVGKASVYEKRTLDGDLTDDKGYFKIRIKGNHTMIILTASKEMYRDTSLVFLSDIKIKPEGYRDKNDEKGSFFFNTIEKSGISRFFLSSKQKFQSLNISGFLANSPFQASFTPGLSSHGIMSSQVINKGSLNIIGGYTAGINGVEIAGLFNITKGNVIKLQIAGGFNGVGGSVEGVQVAGLLNDVRTGVKGVQVAGVVNHVKEDVEGVQIAGVTNITFKGFRGTQIAGVANISPEKTKGTQIAGLINYTAKEIDGVQISGVGNIALKELSGVQITGVFNYAKQMKGLQIGLVNISDYNTGYSIGLINYVHHGYHKISISTDETINANIALKTGNAKLYNIILAGKNHGDSAKILTAGLGFGHDFIFNNKLSVAAEITGQYLYLGNWDHTNFLNRFQANLQYQVFKGITLFAGPVYSTYNGTEGSAEKGYQQRVAPQRAHKISSGIKGWMGWNAGITLM</sequence>
<dbReference type="GO" id="GO:0004180">
    <property type="term" value="F:carboxypeptidase activity"/>
    <property type="evidence" value="ECO:0007669"/>
    <property type="project" value="UniProtKB-KW"/>
</dbReference>
<protein>
    <submittedName>
        <fullName evidence="2">Carboxypeptidase-like regulatory domain-containing protein</fullName>
    </submittedName>
</protein>
<feature type="signal peptide" evidence="1">
    <location>
        <begin position="1"/>
        <end position="18"/>
    </location>
</feature>
<evidence type="ECO:0000256" key="1">
    <source>
        <dbReference type="SAM" id="SignalP"/>
    </source>
</evidence>
<dbReference type="OrthoDB" id="5505971at2"/>
<keyword evidence="1" id="KW-0732">Signal</keyword>
<organism evidence="2 3">
    <name type="scientific">Pedobacter frigoris</name>
    <dbReference type="NCBI Taxonomy" id="2571272"/>
    <lineage>
        <taxon>Bacteria</taxon>
        <taxon>Pseudomonadati</taxon>
        <taxon>Bacteroidota</taxon>
        <taxon>Sphingobacteriia</taxon>
        <taxon>Sphingobacteriales</taxon>
        <taxon>Sphingobacteriaceae</taxon>
        <taxon>Pedobacter</taxon>
    </lineage>
</organism>
<dbReference type="RefSeq" id="WP_136834704.1">
    <property type="nucleotide sequence ID" value="NZ_SWBQ01000001.1"/>
</dbReference>
<evidence type="ECO:0000313" key="2">
    <source>
        <dbReference type="EMBL" id="TKC09293.1"/>
    </source>
</evidence>
<reference evidence="2 3" key="1">
    <citation type="submission" date="2019-04" db="EMBL/GenBank/DDBJ databases">
        <title>Pedobacter sp. RP-3-15 sp. nov., isolated from Arctic soil.</title>
        <authorList>
            <person name="Dahal R.H."/>
            <person name="Kim D.-U."/>
        </authorList>
    </citation>
    <scope>NUCLEOTIDE SEQUENCE [LARGE SCALE GENOMIC DNA]</scope>
    <source>
        <strain evidence="2 3">RP-3-15</strain>
    </source>
</reference>
<name>A0A4U1CP82_9SPHI</name>
<accession>A0A4U1CP82</accession>
<dbReference type="SUPFAM" id="SSF49464">
    <property type="entry name" value="Carboxypeptidase regulatory domain-like"/>
    <property type="match status" value="1"/>
</dbReference>
<dbReference type="InterPro" id="IPR058093">
    <property type="entry name" value="LA_2272-like"/>
</dbReference>
<dbReference type="AlphaFoldDB" id="A0A4U1CP82"/>
<dbReference type="Proteomes" id="UP000307244">
    <property type="component" value="Unassembled WGS sequence"/>
</dbReference>
<keyword evidence="2" id="KW-0378">Hydrolase</keyword>
<comment type="caution">
    <text evidence="2">The sequence shown here is derived from an EMBL/GenBank/DDBJ whole genome shotgun (WGS) entry which is preliminary data.</text>
</comment>
<gene>
    <name evidence="2" type="ORF">FA047_04160</name>
</gene>
<dbReference type="NCBIfam" id="NF047436">
    <property type="entry name" value="LA_2272_repeat"/>
    <property type="match status" value="1"/>
</dbReference>
<dbReference type="InterPro" id="IPR008969">
    <property type="entry name" value="CarboxyPept-like_regulatory"/>
</dbReference>
<keyword evidence="3" id="KW-1185">Reference proteome</keyword>
<evidence type="ECO:0000313" key="3">
    <source>
        <dbReference type="Proteomes" id="UP000307244"/>
    </source>
</evidence>